<dbReference type="GO" id="GO:0006749">
    <property type="term" value="P:glutathione metabolic process"/>
    <property type="evidence" value="ECO:0007669"/>
    <property type="project" value="TreeGrafter"/>
</dbReference>
<dbReference type="SUPFAM" id="SSF52833">
    <property type="entry name" value="Thioredoxin-like"/>
    <property type="match status" value="1"/>
</dbReference>
<dbReference type="GO" id="GO:0005737">
    <property type="term" value="C:cytoplasm"/>
    <property type="evidence" value="ECO:0007669"/>
    <property type="project" value="InterPro"/>
</dbReference>
<comment type="similarity">
    <text evidence="1">Belongs to the GST superfamily. Zeta family.</text>
</comment>
<dbReference type="InterPro" id="IPR036282">
    <property type="entry name" value="Glutathione-S-Trfase_C_sf"/>
</dbReference>
<proteinExistence type="inferred from homology"/>
<dbReference type="FunFam" id="1.20.1050.10:FF:000017">
    <property type="entry name" value="Maleylacetoacetate isomerase"/>
    <property type="match status" value="1"/>
</dbReference>
<dbReference type="InterPro" id="IPR034333">
    <property type="entry name" value="GST_Zeta_N"/>
</dbReference>
<dbReference type="GO" id="GO:0006559">
    <property type="term" value="P:L-phenylalanine catabolic process"/>
    <property type="evidence" value="ECO:0007669"/>
    <property type="project" value="TreeGrafter"/>
</dbReference>
<dbReference type="SFLD" id="SFLDS00019">
    <property type="entry name" value="Glutathione_Transferase_(cytos"/>
    <property type="match status" value="1"/>
</dbReference>
<sequence>MSRTLYSYYRSSAAFRVRIALALKGLDYDYAAVNIFPGVDEQKSDKYRSMNPQGRVPFLVDSELSLGQSPAILEYLEEAYPSPALLPESLEARARVRQLMNIIACDIHPLNNLAVLGELKSRFGADDAATQDWYRHWIRVGFTALEAIMAESPGTYTHGHTVTLADVCLVPQVWNARRFSLPLDDFPHIVAADAACRELPAFQAAMPERQPDAPKA</sequence>
<dbReference type="InterPro" id="IPR036249">
    <property type="entry name" value="Thioredoxin-like_sf"/>
</dbReference>
<reference evidence="4" key="1">
    <citation type="submission" date="2023-01" db="EMBL/GenBank/DDBJ databases">
        <title>The genome sequence of Kordiimonadaceae bacterium 6D33.</title>
        <authorList>
            <person name="Liu Y."/>
        </authorList>
    </citation>
    <scope>NUCLEOTIDE SEQUENCE</scope>
    <source>
        <strain evidence="4">6D33</strain>
    </source>
</reference>
<dbReference type="PANTHER" id="PTHR42673:SF21">
    <property type="entry name" value="GLUTATHIONE S-TRANSFERASE YFCF"/>
    <property type="match status" value="1"/>
</dbReference>
<dbReference type="Gene3D" id="1.20.1050.10">
    <property type="match status" value="1"/>
</dbReference>
<dbReference type="InterPro" id="IPR010987">
    <property type="entry name" value="Glutathione-S-Trfase_C-like"/>
</dbReference>
<evidence type="ECO:0000313" key="5">
    <source>
        <dbReference type="Proteomes" id="UP001217500"/>
    </source>
</evidence>
<dbReference type="NCBIfam" id="TIGR01262">
    <property type="entry name" value="maiA"/>
    <property type="match status" value="1"/>
</dbReference>
<dbReference type="RefSeq" id="WP_289502000.1">
    <property type="nucleotide sequence ID" value="NZ_CP116805.1"/>
</dbReference>
<feature type="domain" description="GST N-terminal" evidence="2">
    <location>
        <begin position="1"/>
        <end position="84"/>
    </location>
</feature>
<keyword evidence="4" id="KW-0413">Isomerase</keyword>
<dbReference type="InterPro" id="IPR005955">
    <property type="entry name" value="GST_Zeta"/>
</dbReference>
<name>A0AAE9XLW1_9PROT</name>
<dbReference type="InterPro" id="IPR004045">
    <property type="entry name" value="Glutathione_S-Trfase_N"/>
</dbReference>
<dbReference type="EC" id="5.2.1.2" evidence="4"/>
<dbReference type="KEGG" id="gso:PH603_09010"/>
<dbReference type="PANTHER" id="PTHR42673">
    <property type="entry name" value="MALEYLACETOACETATE ISOMERASE"/>
    <property type="match status" value="1"/>
</dbReference>
<protein>
    <submittedName>
        <fullName evidence="4">Maleylacetoacetate isomerase</fullName>
        <ecNumber evidence="4">5.2.1.2</ecNumber>
    </submittedName>
</protein>
<organism evidence="4 5">
    <name type="scientific">Gimibacter soli</name>
    <dbReference type="NCBI Taxonomy" id="3024400"/>
    <lineage>
        <taxon>Bacteria</taxon>
        <taxon>Pseudomonadati</taxon>
        <taxon>Pseudomonadota</taxon>
        <taxon>Alphaproteobacteria</taxon>
        <taxon>Kordiimonadales</taxon>
        <taxon>Temperatibacteraceae</taxon>
        <taxon>Gimibacter</taxon>
    </lineage>
</organism>
<dbReference type="Proteomes" id="UP001217500">
    <property type="component" value="Chromosome"/>
</dbReference>
<dbReference type="InterPro" id="IPR034330">
    <property type="entry name" value="GST_Zeta_C"/>
</dbReference>
<dbReference type="EMBL" id="CP116805">
    <property type="protein sequence ID" value="WCL52676.1"/>
    <property type="molecule type" value="Genomic_DNA"/>
</dbReference>
<keyword evidence="5" id="KW-1185">Reference proteome</keyword>
<dbReference type="CDD" id="cd03042">
    <property type="entry name" value="GST_N_Zeta"/>
    <property type="match status" value="1"/>
</dbReference>
<gene>
    <name evidence="4" type="primary">maiA</name>
    <name evidence="4" type="ORF">PH603_09010</name>
</gene>
<dbReference type="GO" id="GO:0016034">
    <property type="term" value="F:maleylacetoacetate isomerase activity"/>
    <property type="evidence" value="ECO:0007669"/>
    <property type="project" value="UniProtKB-EC"/>
</dbReference>
<dbReference type="PROSITE" id="PS50404">
    <property type="entry name" value="GST_NTER"/>
    <property type="match status" value="1"/>
</dbReference>
<dbReference type="InterPro" id="IPR040079">
    <property type="entry name" value="Glutathione_S-Trfase"/>
</dbReference>
<evidence type="ECO:0000259" key="3">
    <source>
        <dbReference type="PROSITE" id="PS50405"/>
    </source>
</evidence>
<dbReference type="SUPFAM" id="SSF47616">
    <property type="entry name" value="GST C-terminal domain-like"/>
    <property type="match status" value="1"/>
</dbReference>
<evidence type="ECO:0000256" key="1">
    <source>
        <dbReference type="ARBA" id="ARBA00010007"/>
    </source>
</evidence>
<dbReference type="AlphaFoldDB" id="A0AAE9XLW1"/>
<dbReference type="PROSITE" id="PS50405">
    <property type="entry name" value="GST_CTER"/>
    <property type="match status" value="1"/>
</dbReference>
<dbReference type="GO" id="GO:0004364">
    <property type="term" value="F:glutathione transferase activity"/>
    <property type="evidence" value="ECO:0007669"/>
    <property type="project" value="TreeGrafter"/>
</dbReference>
<dbReference type="CDD" id="cd03191">
    <property type="entry name" value="GST_C_Zeta"/>
    <property type="match status" value="1"/>
</dbReference>
<dbReference type="Pfam" id="PF13417">
    <property type="entry name" value="GST_N_3"/>
    <property type="match status" value="1"/>
</dbReference>
<evidence type="ECO:0000313" key="4">
    <source>
        <dbReference type="EMBL" id="WCL52676.1"/>
    </source>
</evidence>
<dbReference type="Gene3D" id="3.40.30.10">
    <property type="entry name" value="Glutaredoxin"/>
    <property type="match status" value="1"/>
</dbReference>
<accession>A0AAE9XLW1</accession>
<dbReference type="SFLD" id="SFLDG00358">
    <property type="entry name" value="Main_(cytGST)"/>
    <property type="match status" value="1"/>
</dbReference>
<evidence type="ECO:0000259" key="2">
    <source>
        <dbReference type="PROSITE" id="PS50404"/>
    </source>
</evidence>
<feature type="domain" description="GST C-terminal" evidence="3">
    <location>
        <begin position="89"/>
        <end position="215"/>
    </location>
</feature>